<evidence type="ECO:0000256" key="1">
    <source>
        <dbReference type="ARBA" id="ARBA00022723"/>
    </source>
</evidence>
<keyword evidence="1" id="KW-0479">Metal-binding</keyword>
<proteinExistence type="predicted"/>
<dbReference type="Pfam" id="PF13516">
    <property type="entry name" value="LRR_6"/>
    <property type="match status" value="1"/>
</dbReference>
<gene>
    <name evidence="7" type="ORF">HCN44_000453</name>
</gene>
<evidence type="ECO:0000256" key="3">
    <source>
        <dbReference type="ARBA" id="ARBA00022833"/>
    </source>
</evidence>
<dbReference type="OrthoDB" id="8436363at2759"/>
<dbReference type="SUPFAM" id="SSF57716">
    <property type="entry name" value="Glucocorticoid receptor-like (DNA-binding domain)"/>
    <property type="match status" value="1"/>
</dbReference>
<dbReference type="Pfam" id="PF00560">
    <property type="entry name" value="LRR_1"/>
    <property type="match status" value="1"/>
</dbReference>
<dbReference type="SMART" id="SM00692">
    <property type="entry name" value="DM3"/>
    <property type="match status" value="1"/>
</dbReference>
<dbReference type="EMBL" id="JACMRX010000004">
    <property type="protein sequence ID" value="KAF7990648.1"/>
    <property type="molecule type" value="Genomic_DNA"/>
</dbReference>
<evidence type="ECO:0000259" key="6">
    <source>
        <dbReference type="PROSITE" id="PS50950"/>
    </source>
</evidence>
<dbReference type="InterPro" id="IPR032675">
    <property type="entry name" value="LRR_dom_sf"/>
</dbReference>
<protein>
    <recommendedName>
        <fullName evidence="6">THAP-type domain-containing protein</fullName>
    </recommendedName>
</protein>
<evidence type="ECO:0000313" key="8">
    <source>
        <dbReference type="Proteomes" id="UP000639338"/>
    </source>
</evidence>
<dbReference type="Pfam" id="PF05485">
    <property type="entry name" value="THAP"/>
    <property type="match status" value="1"/>
</dbReference>
<evidence type="ECO:0000256" key="5">
    <source>
        <dbReference type="PROSITE-ProRule" id="PRU00309"/>
    </source>
</evidence>
<dbReference type="PROSITE" id="PS50950">
    <property type="entry name" value="ZF_THAP"/>
    <property type="match status" value="1"/>
</dbReference>
<dbReference type="Gene3D" id="3.80.10.10">
    <property type="entry name" value="Ribonuclease Inhibitor"/>
    <property type="match status" value="3"/>
</dbReference>
<organism evidence="7 8">
    <name type="scientific">Aphidius gifuensis</name>
    <name type="common">Parasitoid wasp</name>
    <dbReference type="NCBI Taxonomy" id="684658"/>
    <lineage>
        <taxon>Eukaryota</taxon>
        <taxon>Metazoa</taxon>
        <taxon>Ecdysozoa</taxon>
        <taxon>Arthropoda</taxon>
        <taxon>Hexapoda</taxon>
        <taxon>Insecta</taxon>
        <taxon>Pterygota</taxon>
        <taxon>Neoptera</taxon>
        <taxon>Endopterygota</taxon>
        <taxon>Hymenoptera</taxon>
        <taxon>Apocrita</taxon>
        <taxon>Ichneumonoidea</taxon>
        <taxon>Braconidae</taxon>
        <taxon>Aphidiinae</taxon>
        <taxon>Aphidius</taxon>
    </lineage>
</organism>
<sequence length="634" mass="71199">MNMLPKDKSRQAQWVKNAGLDITKLNKQSFICEYHFTSDMWEKVRVDGTKKLKKTAVPTIFGDLVTQVKYDLKKTNESPVPSSSSSSLELEQQIITIHGDSPDDIVIQKYSESTHSDDESIEFLNKVQNHCESVETIITLKDTEPSPSISSVNSSSLCITGITISDSQLKLNEIHNSCKIPEDPGLVPGFWVLFPRSPTYKNDTFKKIIDTIDGMKLPRSHEVDDMLISDRAIFQRCDLVTVFCDAFIYNESVDKLNFEDNYLNVDACCYLNSLLEKNAIILSLNLEGCKIGMAGAERLKKGIGFARSLEHLDLSGCELGSVGLKHIVAGVCLSNTLKTLNLSNNKLGETSAEELTRLLSKNFSIKKLVLARNLLFSQKFWEVFINGLVRSKSLSKLDMSCNYLEDDCATFLAKFIDTSTQILNLNLAGNLLKKTGAERIAKSLENSLALRILCLQNNPIGAAGALKIVSALLPENSPSLKLEFINLDTVSPTRVIIPVLNKIKESRPWLIIKLGKILGDYNSIFPDKRRIFLKRANIEALSSKKKKLKADFGQFVIQLEEIFVACATFRESIDRYKLKLSDSLVDEIINAFIIDKDFVDQKALKLCYLKEFPDTKLILPIEEKKKRKSITFPK</sequence>
<comment type="caution">
    <text evidence="7">The sequence shown here is derived from an EMBL/GenBank/DDBJ whole genome shotgun (WGS) entry which is preliminary data.</text>
</comment>
<dbReference type="PANTHER" id="PTHR47679:SF2">
    <property type="entry name" value="C-TERMINAL OF ROC (COR) DOMAIN-CONTAINING PROTEIN"/>
    <property type="match status" value="1"/>
</dbReference>
<dbReference type="Proteomes" id="UP000639338">
    <property type="component" value="Unassembled WGS sequence"/>
</dbReference>
<evidence type="ECO:0000256" key="2">
    <source>
        <dbReference type="ARBA" id="ARBA00022771"/>
    </source>
</evidence>
<keyword evidence="8" id="KW-1185">Reference proteome</keyword>
<dbReference type="InterPro" id="IPR006612">
    <property type="entry name" value="THAP_Znf"/>
</dbReference>
<keyword evidence="2 5" id="KW-0863">Zinc-finger</keyword>
<accession>A0A835CQX1</accession>
<dbReference type="AlphaFoldDB" id="A0A835CQX1"/>
<evidence type="ECO:0000256" key="4">
    <source>
        <dbReference type="ARBA" id="ARBA00023125"/>
    </source>
</evidence>
<feature type="domain" description="THAP-type" evidence="6">
    <location>
        <begin position="1"/>
        <end position="61"/>
    </location>
</feature>
<dbReference type="SUPFAM" id="SSF52047">
    <property type="entry name" value="RNI-like"/>
    <property type="match status" value="1"/>
</dbReference>
<keyword evidence="4 5" id="KW-0238">DNA-binding</keyword>
<dbReference type="GO" id="GO:0003677">
    <property type="term" value="F:DNA binding"/>
    <property type="evidence" value="ECO:0007669"/>
    <property type="project" value="UniProtKB-UniRule"/>
</dbReference>
<dbReference type="PANTHER" id="PTHR47679">
    <property type="entry name" value="PROTEIN TORNADO 1"/>
    <property type="match status" value="1"/>
</dbReference>
<dbReference type="GO" id="GO:0008270">
    <property type="term" value="F:zinc ion binding"/>
    <property type="evidence" value="ECO:0007669"/>
    <property type="project" value="UniProtKB-KW"/>
</dbReference>
<dbReference type="InterPro" id="IPR001611">
    <property type="entry name" value="Leu-rich_rpt"/>
</dbReference>
<evidence type="ECO:0000313" key="7">
    <source>
        <dbReference type="EMBL" id="KAF7990648.1"/>
    </source>
</evidence>
<name>A0A835CQX1_APHGI</name>
<dbReference type="SMART" id="SM00368">
    <property type="entry name" value="LRR_RI"/>
    <property type="match status" value="6"/>
</dbReference>
<keyword evidence="3" id="KW-0862">Zinc</keyword>
<reference evidence="7 8" key="1">
    <citation type="submission" date="2020-08" db="EMBL/GenBank/DDBJ databases">
        <title>Aphidius gifuensis genome sequencing and assembly.</title>
        <authorList>
            <person name="Du Z."/>
        </authorList>
    </citation>
    <scope>NUCLEOTIDE SEQUENCE [LARGE SCALE GENOMIC DNA]</scope>
    <source>
        <strain evidence="7">YNYX2018</strain>
        <tissue evidence="7">Adults</tissue>
    </source>
</reference>